<dbReference type="Proteomes" id="UP000610966">
    <property type="component" value="Unassembled WGS sequence"/>
</dbReference>
<evidence type="ECO:0008006" key="5">
    <source>
        <dbReference type="Google" id="ProtNLM"/>
    </source>
</evidence>
<feature type="chain" id="PRO_5035277053" description="V8-like Glu-specific endopeptidase" evidence="2">
    <location>
        <begin position="27"/>
        <end position="532"/>
    </location>
</feature>
<evidence type="ECO:0000313" key="3">
    <source>
        <dbReference type="EMBL" id="GIH72297.1"/>
    </source>
</evidence>
<reference evidence="3" key="1">
    <citation type="submission" date="2021-01" db="EMBL/GenBank/DDBJ databases">
        <title>Whole genome shotgun sequence of Sphaerimonospora thailandensis NBRC 107569.</title>
        <authorList>
            <person name="Komaki H."/>
            <person name="Tamura T."/>
        </authorList>
    </citation>
    <scope>NUCLEOTIDE SEQUENCE</scope>
    <source>
        <strain evidence="3">NBRC 107569</strain>
    </source>
</reference>
<dbReference type="Gene3D" id="2.40.10.10">
    <property type="entry name" value="Trypsin-like serine proteases"/>
    <property type="match status" value="2"/>
</dbReference>
<dbReference type="SUPFAM" id="SSF50494">
    <property type="entry name" value="Trypsin-like serine proteases"/>
    <property type="match status" value="1"/>
</dbReference>
<name>A0A8J3RED5_9ACTN</name>
<dbReference type="InterPro" id="IPR009003">
    <property type="entry name" value="Peptidase_S1_PA"/>
</dbReference>
<proteinExistence type="predicted"/>
<gene>
    <name evidence="3" type="ORF">Mth01_45500</name>
</gene>
<evidence type="ECO:0000313" key="4">
    <source>
        <dbReference type="Proteomes" id="UP000610966"/>
    </source>
</evidence>
<comment type="caution">
    <text evidence="3">The sequence shown here is derived from an EMBL/GenBank/DDBJ whole genome shotgun (WGS) entry which is preliminary data.</text>
</comment>
<dbReference type="InterPro" id="IPR043504">
    <property type="entry name" value="Peptidase_S1_PA_chymotrypsin"/>
</dbReference>
<dbReference type="AlphaFoldDB" id="A0A8J3RED5"/>
<keyword evidence="2" id="KW-0732">Signal</keyword>
<dbReference type="RefSeq" id="WP_204017964.1">
    <property type="nucleotide sequence ID" value="NZ_BOOG01000049.1"/>
</dbReference>
<feature type="region of interest" description="Disordered" evidence="1">
    <location>
        <begin position="77"/>
        <end position="103"/>
    </location>
</feature>
<dbReference type="EMBL" id="BOOG01000049">
    <property type="protein sequence ID" value="GIH72297.1"/>
    <property type="molecule type" value="Genomic_DNA"/>
</dbReference>
<evidence type="ECO:0000256" key="2">
    <source>
        <dbReference type="SAM" id="SignalP"/>
    </source>
</evidence>
<keyword evidence="4" id="KW-1185">Reference proteome</keyword>
<feature type="compositionally biased region" description="Polar residues" evidence="1">
    <location>
        <begin position="81"/>
        <end position="103"/>
    </location>
</feature>
<feature type="signal peptide" evidence="2">
    <location>
        <begin position="1"/>
        <end position="26"/>
    </location>
</feature>
<evidence type="ECO:0000256" key="1">
    <source>
        <dbReference type="SAM" id="MobiDB-lite"/>
    </source>
</evidence>
<accession>A0A8J3RED5</accession>
<sequence length="532" mass="57907">MKRTLMLGGVAVGLLATAAIATPAHAGKTAPKPKPLAETNFAAKQVAAFWFGENMANLRNAKPYAVETKVAAKHVDVAPTPTDTKAGTVGSSGDQKASTAKSKNVNLPRTVGKVFFIGADHKPHWCSATAVQSMHKNLVATAGHCVYDTKTEKAMLDKWVFVPGYYQGKTPWGIYVGKLAFTHFDFETYADYDYDYAFVAVYNGVKVTGSKTSRVDDWIDKKVFKTRAEALKVQRDLETKHTAFAGRIVPFVSEPKTVVRDKKNKEFKKTDVDLLDWVIAQYEDVVPTRLATEKPTVAQIDSKVKDALAKLNQGRGATTTFKTAPGTGVNVTRVTRSEWNSATSVDGVPFRFSEDLKAFYFEHENGWYKVTFWVNYDLDYKLVGKVLDLDLADVGKLGDSVGGQGLAYNQKVGQGTFVFGYPSGSHPDGNHAFTGKTLKYSYGKTFPASVTGLKAEALVGIKSSFTGEGALGSSWLYRYSNSKRFGFLNGVTIGVSDTDGNNRYDTSVSPYFDGDTLAVYKVAAATPSGKIV</sequence>
<protein>
    <recommendedName>
        <fullName evidence="5">V8-like Glu-specific endopeptidase</fullName>
    </recommendedName>
</protein>
<organism evidence="3 4">
    <name type="scientific">Sphaerimonospora thailandensis</name>
    <dbReference type="NCBI Taxonomy" id="795644"/>
    <lineage>
        <taxon>Bacteria</taxon>
        <taxon>Bacillati</taxon>
        <taxon>Actinomycetota</taxon>
        <taxon>Actinomycetes</taxon>
        <taxon>Streptosporangiales</taxon>
        <taxon>Streptosporangiaceae</taxon>
        <taxon>Sphaerimonospora</taxon>
    </lineage>
</organism>